<dbReference type="RefSeq" id="WP_354693581.1">
    <property type="nucleotide sequence ID" value="NZ_JAZHOG010000001.1"/>
</dbReference>
<dbReference type="PANTHER" id="PTHR11908:SF132">
    <property type="entry name" value="ALDEHYDE OXIDASE 1-RELATED"/>
    <property type="match status" value="1"/>
</dbReference>
<reference evidence="5 6" key="1">
    <citation type="submission" date="2024-02" db="EMBL/GenBank/DDBJ databases">
        <title>A novel Wenzhouxiangellaceae bacterium, isolated from coastal sediments.</title>
        <authorList>
            <person name="Du Z.-J."/>
            <person name="Ye Y.-Q."/>
            <person name="Zhang X.-Y."/>
        </authorList>
    </citation>
    <scope>NUCLEOTIDE SEQUENCE [LARGE SCALE GENOMIC DNA]</scope>
    <source>
        <strain evidence="5 6">CH-27</strain>
    </source>
</reference>
<dbReference type="InterPro" id="IPR036856">
    <property type="entry name" value="Ald_Oxase/Xan_DH_a/b_sf"/>
</dbReference>
<dbReference type="Pfam" id="PF01315">
    <property type="entry name" value="Ald_Xan_dh_C"/>
    <property type="match status" value="1"/>
</dbReference>
<dbReference type="SUPFAM" id="SSF56003">
    <property type="entry name" value="Molybdenum cofactor-binding domain"/>
    <property type="match status" value="1"/>
</dbReference>
<dbReference type="InterPro" id="IPR037165">
    <property type="entry name" value="AldOxase/xan_DH_Mopterin-bd_sf"/>
</dbReference>
<keyword evidence="2" id="KW-0500">Molybdenum</keyword>
<name>A0AAW9R9F5_9GAMM</name>
<dbReference type="Gene3D" id="3.90.1170.50">
    <property type="entry name" value="Aldehyde oxidase/xanthine dehydrogenase, a/b hammerhead"/>
    <property type="match status" value="1"/>
</dbReference>
<dbReference type="InterPro" id="IPR000674">
    <property type="entry name" value="Ald_Oxase/Xan_DH_a/b"/>
</dbReference>
<evidence type="ECO:0000256" key="2">
    <source>
        <dbReference type="ARBA" id="ARBA00022505"/>
    </source>
</evidence>
<protein>
    <submittedName>
        <fullName evidence="5">Xanthine dehydrogenase family protein molybdopterin-binding subunit</fullName>
    </submittedName>
</protein>
<accession>A0AAW9R9F5</accession>
<dbReference type="GO" id="GO:0005506">
    <property type="term" value="F:iron ion binding"/>
    <property type="evidence" value="ECO:0007669"/>
    <property type="project" value="InterPro"/>
</dbReference>
<gene>
    <name evidence="5" type="ORF">V3330_01365</name>
</gene>
<keyword evidence="6" id="KW-1185">Reference proteome</keyword>
<sequence length="804" mass="87932">MNSDSASLYRKEDARLVRGAGLFTDDEVGPGLLHVHLVRSPYAHARIQAIDTTAAEAMPGVVCTLTGAEIAEQCDPYMQIAPPPADAITDYPMAVDRVRYQGEPVVAVVAETAALAADAGERVEVEYDVLPAVIDVEDALTDTTVLHDTAGTNRIWREVFEYGEVDRAFEEADHVIEIGRLHFHRFASTPLETNACVAEWTRRGKVEILCNNSFIGFAQQLLAPGLRLGTDQLHIRSHDIGGSFGNKIWNYLYMAIAALASRKAGGRRVKWSETRSENLLASGHGNERTFLDTEVAVSKDGVITGIRSRHLDDCGAYPRYEPLGCIIWAQVLPATYGLRNVRFEFEQAVTNKCPVVPNRGYSRMQHIWFMERVVDVCAHTLGIPLDVIRERNYIREFPYETPNGCIYDSGDYLGMLDRAKELIGWDEWKRKQAEAKAEGRRIGIGIGATLDSGTNNFGQARIINPHLPFSGNSEVCTMAVTLDGTVRVTLGTGPSGQSHETAAANLVAREFNIPADAIYVQPGFDTAWNTFAGHSGTYASQFAVTGMTAIQGACDKLKAEMRQLAAHALEAAEGDLEFATGEQGPEVRVRGTDQSLPYWMLSNLVNNNNASLDDSLKDVSLNVRNVFRPEFEVPDLERKFGNLTLTYAALLHIVVVEIDPDTCRPKILAYAAVDDCGTVLNPKIVEGQAYGGTAHGIGASLMEQFPYDAEGNLLTTTFSDYCPITAMNMPDVAHANIESPSPFTYNGAKGMGESAGAPLHAISGAIQDALWDEEIVITDSYHAAPAMHEILGQPNRDRVVKVKR</sequence>
<keyword evidence="3" id="KW-0560">Oxidoreductase</keyword>
<dbReference type="SMART" id="SM01008">
    <property type="entry name" value="Ald_Xan_dh_C"/>
    <property type="match status" value="1"/>
</dbReference>
<dbReference type="Pfam" id="PF20256">
    <property type="entry name" value="MoCoBD_2"/>
    <property type="match status" value="1"/>
</dbReference>
<dbReference type="Pfam" id="PF02738">
    <property type="entry name" value="MoCoBD_1"/>
    <property type="match status" value="1"/>
</dbReference>
<evidence type="ECO:0000313" key="6">
    <source>
        <dbReference type="Proteomes" id="UP001359886"/>
    </source>
</evidence>
<dbReference type="InterPro" id="IPR046867">
    <property type="entry name" value="AldOxase/xan_DH_MoCoBD2"/>
</dbReference>
<dbReference type="InterPro" id="IPR016208">
    <property type="entry name" value="Ald_Oxase/xanthine_DH-like"/>
</dbReference>
<evidence type="ECO:0000256" key="3">
    <source>
        <dbReference type="ARBA" id="ARBA00023002"/>
    </source>
</evidence>
<dbReference type="EMBL" id="JAZHOG010000001">
    <property type="protein sequence ID" value="MEJ8566258.1"/>
    <property type="molecule type" value="Genomic_DNA"/>
</dbReference>
<proteinExistence type="inferred from homology"/>
<dbReference type="InterPro" id="IPR008274">
    <property type="entry name" value="AldOxase/xan_DH_MoCoBD1"/>
</dbReference>
<dbReference type="SUPFAM" id="SSF54665">
    <property type="entry name" value="CO dehydrogenase molybdoprotein N-domain-like"/>
    <property type="match status" value="1"/>
</dbReference>
<evidence type="ECO:0000256" key="1">
    <source>
        <dbReference type="ARBA" id="ARBA00006849"/>
    </source>
</evidence>
<comment type="caution">
    <text evidence="5">The sequence shown here is derived from an EMBL/GenBank/DDBJ whole genome shotgun (WGS) entry which is preliminary data.</text>
</comment>
<dbReference type="GO" id="GO:0016491">
    <property type="term" value="F:oxidoreductase activity"/>
    <property type="evidence" value="ECO:0007669"/>
    <property type="project" value="UniProtKB-KW"/>
</dbReference>
<dbReference type="AlphaFoldDB" id="A0AAW9R9F5"/>
<evidence type="ECO:0000259" key="4">
    <source>
        <dbReference type="SMART" id="SM01008"/>
    </source>
</evidence>
<dbReference type="Proteomes" id="UP001359886">
    <property type="component" value="Unassembled WGS sequence"/>
</dbReference>
<organism evidence="5 6">
    <name type="scientific">Elongatibacter sediminis</name>
    <dbReference type="NCBI Taxonomy" id="3119006"/>
    <lineage>
        <taxon>Bacteria</taxon>
        <taxon>Pseudomonadati</taxon>
        <taxon>Pseudomonadota</taxon>
        <taxon>Gammaproteobacteria</taxon>
        <taxon>Chromatiales</taxon>
        <taxon>Wenzhouxiangellaceae</taxon>
        <taxon>Elongatibacter</taxon>
    </lineage>
</organism>
<evidence type="ECO:0000313" key="5">
    <source>
        <dbReference type="EMBL" id="MEJ8566258.1"/>
    </source>
</evidence>
<feature type="domain" description="Aldehyde oxidase/xanthine dehydrogenase a/b hammerhead" evidence="4">
    <location>
        <begin position="18"/>
        <end position="131"/>
    </location>
</feature>
<dbReference type="Gene3D" id="3.30.365.10">
    <property type="entry name" value="Aldehyde oxidase/xanthine dehydrogenase, molybdopterin binding domain"/>
    <property type="match status" value="4"/>
</dbReference>
<comment type="similarity">
    <text evidence="1">Belongs to the xanthine dehydrogenase family.</text>
</comment>
<dbReference type="PANTHER" id="PTHR11908">
    <property type="entry name" value="XANTHINE DEHYDROGENASE"/>
    <property type="match status" value="1"/>
</dbReference>